<accession>A0A0F9H2J0</accession>
<reference evidence="1" key="1">
    <citation type="journal article" date="2015" name="Nature">
        <title>Complex archaea that bridge the gap between prokaryotes and eukaryotes.</title>
        <authorList>
            <person name="Spang A."/>
            <person name="Saw J.H."/>
            <person name="Jorgensen S.L."/>
            <person name="Zaremba-Niedzwiedzka K."/>
            <person name="Martijn J."/>
            <person name="Lind A.E."/>
            <person name="van Eijk R."/>
            <person name="Schleper C."/>
            <person name="Guy L."/>
            <person name="Ettema T.J."/>
        </authorList>
    </citation>
    <scope>NUCLEOTIDE SEQUENCE</scope>
</reference>
<dbReference type="EMBL" id="LAZR01026179">
    <property type="protein sequence ID" value="KKL69542.1"/>
    <property type="molecule type" value="Genomic_DNA"/>
</dbReference>
<organism evidence="1">
    <name type="scientific">marine sediment metagenome</name>
    <dbReference type="NCBI Taxonomy" id="412755"/>
    <lineage>
        <taxon>unclassified sequences</taxon>
        <taxon>metagenomes</taxon>
        <taxon>ecological metagenomes</taxon>
    </lineage>
</organism>
<evidence type="ECO:0000313" key="1">
    <source>
        <dbReference type="EMBL" id="KKL69542.1"/>
    </source>
</evidence>
<name>A0A0F9H2J0_9ZZZZ</name>
<feature type="non-terminal residue" evidence="1">
    <location>
        <position position="1"/>
    </location>
</feature>
<gene>
    <name evidence="1" type="ORF">LCGC14_2113880</name>
</gene>
<comment type="caution">
    <text evidence="1">The sequence shown here is derived from an EMBL/GenBank/DDBJ whole genome shotgun (WGS) entry which is preliminary data.</text>
</comment>
<dbReference type="AlphaFoldDB" id="A0A0F9H2J0"/>
<proteinExistence type="predicted"/>
<sequence>FTADQQAIMFADGNFIFAIDNEDPLLPVEESNRLNLIIDVDVFTKNTDISGLIEVTKDDAVCLCTCGNRQHAEPKGCEDESEGVCRQTSFGEGTFGITCQPDPPDDCGFPVGLPDECANCAKSGVKDIRTQQMKDDGCKPCGTSFDGAIITVTDDVGTQVSTVVIVT</sequence>
<protein>
    <submittedName>
        <fullName evidence="1">Uncharacterized protein</fullName>
    </submittedName>
</protein>